<accession>A0A6A5VXV8</accession>
<evidence type="ECO:0000259" key="2">
    <source>
        <dbReference type="PROSITE" id="PS50089"/>
    </source>
</evidence>
<dbReference type="PROSITE" id="PS50089">
    <property type="entry name" value="ZF_RING_2"/>
    <property type="match status" value="1"/>
</dbReference>
<proteinExistence type="predicted"/>
<dbReference type="AlphaFoldDB" id="A0A6A5VXV8"/>
<sequence>MRARFLTQTEHPNVPSPGQMQALRDKLRHFLPKELPEGIDAMCDICQKDYSEKHVDPSEDNEIAIQLPCKHVFGEYCINTWFDTCRKQKNKITCPMCRKTLIEPPSRGSVHSPSRMFLEGLHRYRREGIGRQFLVSMPGGLHDQVGVAVSPNFQPYRVDGA</sequence>
<feature type="domain" description="RING-type" evidence="2">
    <location>
        <begin position="43"/>
        <end position="98"/>
    </location>
</feature>
<dbReference type="OrthoDB" id="8062037at2759"/>
<keyword evidence="1" id="KW-0863">Zinc-finger</keyword>
<reference evidence="3" key="1">
    <citation type="journal article" date="2020" name="Stud. Mycol.">
        <title>101 Dothideomycetes genomes: a test case for predicting lifestyles and emergence of pathogens.</title>
        <authorList>
            <person name="Haridas S."/>
            <person name="Albert R."/>
            <person name="Binder M."/>
            <person name="Bloem J."/>
            <person name="Labutti K."/>
            <person name="Salamov A."/>
            <person name="Andreopoulos B."/>
            <person name="Baker S."/>
            <person name="Barry K."/>
            <person name="Bills G."/>
            <person name="Bluhm B."/>
            <person name="Cannon C."/>
            <person name="Castanera R."/>
            <person name="Culley D."/>
            <person name="Daum C."/>
            <person name="Ezra D."/>
            <person name="Gonzalez J."/>
            <person name="Henrissat B."/>
            <person name="Kuo A."/>
            <person name="Liang C."/>
            <person name="Lipzen A."/>
            <person name="Lutzoni F."/>
            <person name="Magnuson J."/>
            <person name="Mondo S."/>
            <person name="Nolan M."/>
            <person name="Ohm R."/>
            <person name="Pangilinan J."/>
            <person name="Park H.-J."/>
            <person name="Ramirez L."/>
            <person name="Alfaro M."/>
            <person name="Sun H."/>
            <person name="Tritt A."/>
            <person name="Yoshinaga Y."/>
            <person name="Zwiers L.-H."/>
            <person name="Turgeon B."/>
            <person name="Goodwin S."/>
            <person name="Spatafora J."/>
            <person name="Crous P."/>
            <person name="Grigoriev I."/>
        </authorList>
    </citation>
    <scope>NUCLEOTIDE SEQUENCE</scope>
    <source>
        <strain evidence="3">CBS 107.79</strain>
    </source>
</reference>
<protein>
    <recommendedName>
        <fullName evidence="2">RING-type domain-containing protein</fullName>
    </recommendedName>
</protein>
<dbReference type="EMBL" id="ML976661">
    <property type="protein sequence ID" value="KAF1977997.1"/>
    <property type="molecule type" value="Genomic_DNA"/>
</dbReference>
<evidence type="ECO:0000256" key="1">
    <source>
        <dbReference type="PROSITE-ProRule" id="PRU00175"/>
    </source>
</evidence>
<keyword evidence="4" id="KW-1185">Reference proteome</keyword>
<evidence type="ECO:0000313" key="4">
    <source>
        <dbReference type="Proteomes" id="UP000800036"/>
    </source>
</evidence>
<dbReference type="InterPro" id="IPR001841">
    <property type="entry name" value="Znf_RING"/>
</dbReference>
<dbReference type="Proteomes" id="UP000800036">
    <property type="component" value="Unassembled WGS sequence"/>
</dbReference>
<dbReference type="Gene3D" id="3.30.40.10">
    <property type="entry name" value="Zinc/RING finger domain, C3HC4 (zinc finger)"/>
    <property type="match status" value="1"/>
</dbReference>
<keyword evidence="1" id="KW-0862">Zinc</keyword>
<dbReference type="InterPro" id="IPR013083">
    <property type="entry name" value="Znf_RING/FYVE/PHD"/>
</dbReference>
<evidence type="ECO:0000313" key="3">
    <source>
        <dbReference type="EMBL" id="KAF1977997.1"/>
    </source>
</evidence>
<keyword evidence="1" id="KW-0479">Metal-binding</keyword>
<gene>
    <name evidence="3" type="ORF">BU23DRAFT_249302</name>
</gene>
<dbReference type="GO" id="GO:0008270">
    <property type="term" value="F:zinc ion binding"/>
    <property type="evidence" value="ECO:0007669"/>
    <property type="project" value="UniProtKB-KW"/>
</dbReference>
<organism evidence="3 4">
    <name type="scientific">Bimuria novae-zelandiae CBS 107.79</name>
    <dbReference type="NCBI Taxonomy" id="1447943"/>
    <lineage>
        <taxon>Eukaryota</taxon>
        <taxon>Fungi</taxon>
        <taxon>Dikarya</taxon>
        <taxon>Ascomycota</taxon>
        <taxon>Pezizomycotina</taxon>
        <taxon>Dothideomycetes</taxon>
        <taxon>Pleosporomycetidae</taxon>
        <taxon>Pleosporales</taxon>
        <taxon>Massarineae</taxon>
        <taxon>Didymosphaeriaceae</taxon>
        <taxon>Bimuria</taxon>
    </lineage>
</organism>
<dbReference type="SUPFAM" id="SSF57850">
    <property type="entry name" value="RING/U-box"/>
    <property type="match status" value="1"/>
</dbReference>
<name>A0A6A5VXV8_9PLEO</name>
<dbReference type="Pfam" id="PF13639">
    <property type="entry name" value="zf-RING_2"/>
    <property type="match status" value="1"/>
</dbReference>